<dbReference type="WBParaSite" id="SVE_0218000.1">
    <property type="protein sequence ID" value="SVE_0218000.1"/>
    <property type="gene ID" value="SVE_0218000"/>
</dbReference>
<proteinExistence type="predicted"/>
<evidence type="ECO:0000313" key="2">
    <source>
        <dbReference type="WBParaSite" id="SVE_0218000.1"/>
    </source>
</evidence>
<dbReference type="Gene3D" id="3.30.420.10">
    <property type="entry name" value="Ribonuclease H-like superfamily/Ribonuclease H"/>
    <property type="match status" value="1"/>
</dbReference>
<dbReference type="InterPro" id="IPR036397">
    <property type="entry name" value="RNaseH_sf"/>
</dbReference>
<protein>
    <submittedName>
        <fullName evidence="2">Integrase catalytic domain-containing protein</fullName>
    </submittedName>
</protein>
<evidence type="ECO:0000313" key="1">
    <source>
        <dbReference type="Proteomes" id="UP000035680"/>
    </source>
</evidence>
<keyword evidence="1" id="KW-1185">Reference proteome</keyword>
<reference evidence="1" key="1">
    <citation type="submission" date="2014-07" db="EMBL/GenBank/DDBJ databases">
        <authorList>
            <person name="Martin A.A"/>
            <person name="De Silva N."/>
        </authorList>
    </citation>
    <scope>NUCLEOTIDE SEQUENCE</scope>
</reference>
<name>A0A0K0F067_STRVS</name>
<accession>A0A0K0F067</accession>
<organism evidence="1 2">
    <name type="scientific">Strongyloides venezuelensis</name>
    <name type="common">Threadworm</name>
    <dbReference type="NCBI Taxonomy" id="75913"/>
    <lineage>
        <taxon>Eukaryota</taxon>
        <taxon>Metazoa</taxon>
        <taxon>Ecdysozoa</taxon>
        <taxon>Nematoda</taxon>
        <taxon>Chromadorea</taxon>
        <taxon>Rhabditida</taxon>
        <taxon>Tylenchina</taxon>
        <taxon>Panagrolaimomorpha</taxon>
        <taxon>Strongyloidoidea</taxon>
        <taxon>Strongyloididae</taxon>
        <taxon>Strongyloides</taxon>
    </lineage>
</organism>
<dbReference type="GO" id="GO:0003676">
    <property type="term" value="F:nucleic acid binding"/>
    <property type="evidence" value="ECO:0007669"/>
    <property type="project" value="InterPro"/>
</dbReference>
<dbReference type="AlphaFoldDB" id="A0A0K0F067"/>
<reference evidence="2" key="2">
    <citation type="submission" date="2015-08" db="UniProtKB">
        <authorList>
            <consortium name="WormBaseParasite"/>
        </authorList>
    </citation>
    <scope>IDENTIFICATION</scope>
</reference>
<dbReference type="Proteomes" id="UP000035680">
    <property type="component" value="Unassembled WGS sequence"/>
</dbReference>
<sequence>MYSPPYIPECNGLMETYVRIVKNKMKKGAKEMKLNGISDESLVEKILNHVIIQLRETPNKNNRTPRELFARRFKAGEEIMELNPKDNPFQIRR</sequence>